<feature type="domain" description="Mammalian cell entry C-terminal" evidence="2">
    <location>
        <begin position="120"/>
        <end position="286"/>
    </location>
</feature>
<reference evidence="3 4" key="1">
    <citation type="submission" date="2019-09" db="EMBL/GenBank/DDBJ databases">
        <title>Draft genome sequence of the thermophilic Saccharopolyspora hirsuta VKM Ac-666T.</title>
        <authorList>
            <person name="Lobastova T.G."/>
            <person name="Fokina V."/>
            <person name="Bragin E.Y."/>
            <person name="Shtratnikova V.Y."/>
            <person name="Starodumova I.P."/>
            <person name="Tarlachkov S.V."/>
            <person name="Donova M.V."/>
        </authorList>
    </citation>
    <scope>NUCLEOTIDE SEQUENCE [LARGE SCALE GENOMIC DNA]</scope>
    <source>
        <strain evidence="3 4">VKM Ac-666</strain>
    </source>
</reference>
<sequence length="368" mass="38840">MLSGVVRRQVTLFLVIALLGVSYVGANYAGLHELVRDDGYTVRARFAKSGGIFTNAEVTYRGVPVGRVGQLRLTATGVEADLLLESGTSVPADTEAVVANRSAAGEQYVDLRPRRPSGPVLREGSVIEESDTAIPLPVDSVLANLDSFVSSVPREELRTVVDELHEATSGAGPHLEGLLDNGIEFVRAATDHVPQTTSLIGDAEVVLRTQLEHADAIRDFGAQARLLAGQVRRSDGDIRGLITAIPPAAREVSSVLRDTGPRMGVLMANLLTTADVVEIRRSGLRQLLVMGPRAVAAGESAVRPGGAHFGLSLTFFDPPPCNSGYEGTPYRDGLDVSPGAPLNLDAACTLPYGDPTGVRGSQNVPVPR</sequence>
<comment type="caution">
    <text evidence="3">The sequence shown here is derived from an EMBL/GenBank/DDBJ whole genome shotgun (WGS) entry which is preliminary data.</text>
</comment>
<evidence type="ECO:0000259" key="1">
    <source>
        <dbReference type="Pfam" id="PF02470"/>
    </source>
</evidence>
<dbReference type="InterPro" id="IPR024516">
    <property type="entry name" value="Mce_C"/>
</dbReference>
<dbReference type="RefSeq" id="WP_150070103.1">
    <property type="nucleotide sequence ID" value="NZ_VWPH01000016.1"/>
</dbReference>
<dbReference type="NCBIfam" id="TIGR00996">
    <property type="entry name" value="Mtu_fam_mce"/>
    <property type="match status" value="1"/>
</dbReference>
<dbReference type="OrthoDB" id="4741753at2"/>
<dbReference type="PANTHER" id="PTHR33371">
    <property type="entry name" value="INTERMEMBRANE PHOSPHOLIPID TRANSPORT SYSTEM BINDING PROTEIN MLAD-RELATED"/>
    <property type="match status" value="1"/>
</dbReference>
<evidence type="ECO:0000259" key="2">
    <source>
        <dbReference type="Pfam" id="PF11887"/>
    </source>
</evidence>
<organism evidence="3 4">
    <name type="scientific">Saccharopolyspora hirsuta</name>
    <dbReference type="NCBI Taxonomy" id="1837"/>
    <lineage>
        <taxon>Bacteria</taxon>
        <taxon>Bacillati</taxon>
        <taxon>Actinomycetota</taxon>
        <taxon>Actinomycetes</taxon>
        <taxon>Pseudonocardiales</taxon>
        <taxon>Pseudonocardiaceae</taxon>
        <taxon>Saccharopolyspora</taxon>
    </lineage>
</organism>
<dbReference type="InterPro" id="IPR005693">
    <property type="entry name" value="Mce"/>
</dbReference>
<dbReference type="InterPro" id="IPR003399">
    <property type="entry name" value="Mce/MlaD"/>
</dbReference>
<accession>A0A5M7BF81</accession>
<keyword evidence="4" id="KW-1185">Reference proteome</keyword>
<dbReference type="PANTHER" id="PTHR33371:SF16">
    <property type="entry name" value="MCE-FAMILY PROTEIN MCE3F"/>
    <property type="match status" value="1"/>
</dbReference>
<dbReference type="AlphaFoldDB" id="A0A5M7BF81"/>
<evidence type="ECO:0000313" key="4">
    <source>
        <dbReference type="Proteomes" id="UP000323946"/>
    </source>
</evidence>
<dbReference type="Pfam" id="PF02470">
    <property type="entry name" value="MlaD"/>
    <property type="match status" value="1"/>
</dbReference>
<dbReference type="InterPro" id="IPR052336">
    <property type="entry name" value="MlaD_Phospholipid_Transporter"/>
</dbReference>
<proteinExistence type="predicted"/>
<gene>
    <name evidence="3" type="ORF">F1721_29585</name>
</gene>
<feature type="domain" description="Mce/MlaD" evidence="1">
    <location>
        <begin position="38"/>
        <end position="113"/>
    </location>
</feature>
<protein>
    <submittedName>
        <fullName evidence="3">MCE family protein</fullName>
    </submittedName>
</protein>
<dbReference type="SMR" id="A0A5M7BF81"/>
<dbReference type="EMBL" id="VWPH01000016">
    <property type="protein sequence ID" value="KAA5827137.1"/>
    <property type="molecule type" value="Genomic_DNA"/>
</dbReference>
<evidence type="ECO:0000313" key="3">
    <source>
        <dbReference type="EMBL" id="KAA5827137.1"/>
    </source>
</evidence>
<dbReference type="GO" id="GO:0005576">
    <property type="term" value="C:extracellular region"/>
    <property type="evidence" value="ECO:0007669"/>
    <property type="project" value="TreeGrafter"/>
</dbReference>
<name>A0A5M7BF81_SACHI</name>
<dbReference type="Pfam" id="PF11887">
    <property type="entry name" value="Mce4_CUP1"/>
    <property type="match status" value="1"/>
</dbReference>
<dbReference type="Proteomes" id="UP000323946">
    <property type="component" value="Unassembled WGS sequence"/>
</dbReference>